<dbReference type="EMBL" id="AFRT01003038">
    <property type="protein sequence ID" value="ELU36826.1"/>
    <property type="molecule type" value="Genomic_DNA"/>
</dbReference>
<feature type="compositionally biased region" description="Low complexity" evidence="1">
    <location>
        <begin position="460"/>
        <end position="484"/>
    </location>
</feature>
<feature type="region of interest" description="Disordered" evidence="1">
    <location>
        <begin position="460"/>
        <end position="499"/>
    </location>
</feature>
<organism evidence="3 4">
    <name type="scientific">Thanatephorus cucumeris (strain AG1-IA)</name>
    <name type="common">Rice sheath blight fungus</name>
    <name type="synonym">Rhizoctonia solani</name>
    <dbReference type="NCBI Taxonomy" id="983506"/>
    <lineage>
        <taxon>Eukaryota</taxon>
        <taxon>Fungi</taxon>
        <taxon>Dikarya</taxon>
        <taxon>Basidiomycota</taxon>
        <taxon>Agaricomycotina</taxon>
        <taxon>Agaricomycetes</taxon>
        <taxon>Cantharellales</taxon>
        <taxon>Ceratobasidiaceae</taxon>
        <taxon>Rhizoctonia</taxon>
        <taxon>Rhizoctonia solani AG-1</taxon>
    </lineage>
</organism>
<dbReference type="AlphaFoldDB" id="L8WF85"/>
<accession>L8WF85</accession>
<dbReference type="Pfam" id="PF13302">
    <property type="entry name" value="Acetyltransf_3"/>
    <property type="match status" value="1"/>
</dbReference>
<reference evidence="3 4" key="1">
    <citation type="journal article" date="2013" name="Nat. Commun.">
        <title>The evolution and pathogenic mechanisms of the rice sheath blight pathogen.</title>
        <authorList>
            <person name="Zheng A."/>
            <person name="Lin R."/>
            <person name="Xu L."/>
            <person name="Qin P."/>
            <person name="Tang C."/>
            <person name="Ai P."/>
            <person name="Zhang D."/>
            <person name="Liu Y."/>
            <person name="Sun Z."/>
            <person name="Feng H."/>
            <person name="Wang Y."/>
            <person name="Chen Y."/>
            <person name="Liang X."/>
            <person name="Fu R."/>
            <person name="Li Q."/>
            <person name="Zhang J."/>
            <person name="Yu X."/>
            <person name="Xie Z."/>
            <person name="Ding L."/>
            <person name="Guan P."/>
            <person name="Tang J."/>
            <person name="Liang Y."/>
            <person name="Wang S."/>
            <person name="Deng Q."/>
            <person name="Li S."/>
            <person name="Zhu J."/>
            <person name="Wang L."/>
            <person name="Liu H."/>
            <person name="Li P."/>
        </authorList>
    </citation>
    <scope>NUCLEOTIDE SEQUENCE [LARGE SCALE GENOMIC DNA]</scope>
    <source>
        <strain evidence="4">AG-1 IA</strain>
    </source>
</reference>
<evidence type="ECO:0000256" key="1">
    <source>
        <dbReference type="SAM" id="MobiDB-lite"/>
    </source>
</evidence>
<dbReference type="HOGENOM" id="CLU_041462_0_0_1"/>
<feature type="region of interest" description="Disordered" evidence="1">
    <location>
        <begin position="522"/>
        <end position="564"/>
    </location>
</feature>
<dbReference type="Proteomes" id="UP000011668">
    <property type="component" value="Unassembled WGS sequence"/>
</dbReference>
<evidence type="ECO:0000313" key="4">
    <source>
        <dbReference type="Proteomes" id="UP000011668"/>
    </source>
</evidence>
<evidence type="ECO:0000259" key="2">
    <source>
        <dbReference type="Pfam" id="PF13302"/>
    </source>
</evidence>
<name>L8WF85_THACA</name>
<dbReference type="Gene3D" id="3.40.630.30">
    <property type="match status" value="1"/>
</dbReference>
<sequence length="564" mass="61634">MPYQSRPISDAEIEALPLRFVRLEAGEEEVFTDVLLKVWFALAESGSLATLPPVPDIVSFVDDCAIFYLIFHTEPKELKLTPGDLLTSAPILNSPPTASSSAGTRASPERVNKRPHPYAHARPQASYSSKDYRSEQTPSGSEEVIGCVYLSHSSATQNTLDIGIALRPEARGRGYGRATVTKFLRYSFESLNIHRVVANVFGPSDVNQKRSARESGTVRWIFEKIGFVPEGVQRRAAFSAAEGIWRDVYPLAMLDLDWVRLGSRSVQGRTAIIGPFDAMVERHGAEREEMSDWMDDESWGRLRRVSSAETIKGNDEQPTDPVSQEPAVSERSPSPIHPESESESEFAVPSEHEWRSATPSTDFDYSIVSHSPPPAHSISSPAASDAFSAFSLSNVTSPEFEPIDLPITEPVPFNMIGSPDLEPPLSPGFSNTSHEAIELASLPALAQDMNASVNTNVDVNMNVDPDSGAPAATPSTADPTPTSPILIPTHSPTPAPHNILTLQDVDEPLDFWASDSELDFQRGEGGLRTRGKREMNPRQQTRKEIDRDGLRGTIPHDTPPGTPA</sequence>
<feature type="compositionally biased region" description="Polar residues" evidence="1">
    <location>
        <begin position="91"/>
        <end position="104"/>
    </location>
</feature>
<dbReference type="InterPro" id="IPR000182">
    <property type="entry name" value="GNAT_dom"/>
</dbReference>
<dbReference type="SUPFAM" id="SSF55729">
    <property type="entry name" value="Acyl-CoA N-acyltransferases (Nat)"/>
    <property type="match status" value="1"/>
</dbReference>
<dbReference type="InterPro" id="IPR016181">
    <property type="entry name" value="Acyl_CoA_acyltransferase"/>
</dbReference>
<gene>
    <name evidence="3" type="ORF">AG1IA_09142</name>
</gene>
<feature type="domain" description="N-acetyltransferase" evidence="2">
    <location>
        <begin position="141"/>
        <end position="200"/>
    </location>
</feature>
<keyword evidence="3" id="KW-0808">Transferase</keyword>
<keyword evidence="4" id="KW-1185">Reference proteome</keyword>
<feature type="compositionally biased region" description="Polar residues" evidence="1">
    <location>
        <begin position="125"/>
        <end position="138"/>
    </location>
</feature>
<comment type="caution">
    <text evidence="3">The sequence shown here is derived from an EMBL/GenBank/DDBJ whole genome shotgun (WGS) entry which is preliminary data.</text>
</comment>
<feature type="region of interest" description="Disordered" evidence="1">
    <location>
        <begin position="308"/>
        <end position="358"/>
    </location>
</feature>
<feature type="region of interest" description="Disordered" evidence="1">
    <location>
        <begin position="91"/>
        <end position="138"/>
    </location>
</feature>
<evidence type="ECO:0000313" key="3">
    <source>
        <dbReference type="EMBL" id="ELU36826.1"/>
    </source>
</evidence>
<proteinExistence type="predicted"/>
<dbReference type="CDD" id="cd04301">
    <property type="entry name" value="NAT_SF"/>
    <property type="match status" value="1"/>
</dbReference>
<dbReference type="OrthoDB" id="64477at2759"/>
<dbReference type="GO" id="GO:0016747">
    <property type="term" value="F:acyltransferase activity, transferring groups other than amino-acyl groups"/>
    <property type="evidence" value="ECO:0007669"/>
    <property type="project" value="InterPro"/>
</dbReference>
<feature type="compositionally biased region" description="Basic and acidic residues" evidence="1">
    <location>
        <begin position="522"/>
        <end position="550"/>
    </location>
</feature>
<protein>
    <submittedName>
        <fullName evidence="3">Acetyltransferase (GNAT) family domain-containing protein</fullName>
    </submittedName>
</protein>